<dbReference type="EMBL" id="HADW01014317">
    <property type="protein sequence ID" value="SBP15717.1"/>
    <property type="molecule type" value="Transcribed_RNA"/>
</dbReference>
<reference evidence="1" key="1">
    <citation type="submission" date="2016-05" db="EMBL/GenBank/DDBJ databases">
        <authorList>
            <person name="Lavstsen T."/>
            <person name="Jespersen J.S."/>
        </authorList>
    </citation>
    <scope>NUCLEOTIDE SEQUENCE</scope>
    <source>
        <tissue evidence="1">Brain</tissue>
    </source>
</reference>
<organism evidence="1">
    <name type="scientific">Iconisemion striatum</name>
    <dbReference type="NCBI Taxonomy" id="60296"/>
    <lineage>
        <taxon>Eukaryota</taxon>
        <taxon>Metazoa</taxon>
        <taxon>Chordata</taxon>
        <taxon>Craniata</taxon>
        <taxon>Vertebrata</taxon>
        <taxon>Euteleostomi</taxon>
        <taxon>Actinopterygii</taxon>
        <taxon>Neopterygii</taxon>
        <taxon>Teleostei</taxon>
        <taxon>Neoteleostei</taxon>
        <taxon>Acanthomorphata</taxon>
        <taxon>Ovalentaria</taxon>
        <taxon>Atherinomorphae</taxon>
        <taxon>Cyprinodontiformes</taxon>
        <taxon>Nothobranchiidae</taxon>
        <taxon>Iconisemion</taxon>
    </lineage>
</organism>
<evidence type="ECO:0000313" key="1">
    <source>
        <dbReference type="EMBL" id="SBP15717.1"/>
    </source>
</evidence>
<protein>
    <submittedName>
        <fullName evidence="1">EF-hand domain family, member B</fullName>
    </submittedName>
</protein>
<sequence length="76" mass="8527">LQEMRSPPTPPAVRKYRNSILPEPGAIRVHHGKAYDPDVASMLVHGIKTKTSVTSESLFNAPQKSVQQWMEELKES</sequence>
<feature type="non-terminal residue" evidence="1">
    <location>
        <position position="76"/>
    </location>
</feature>
<dbReference type="AlphaFoldDB" id="A0A1A7XC92"/>
<accession>A0A1A7XC92</accession>
<gene>
    <name evidence="1" type="primary">EFHB</name>
</gene>
<name>A0A1A7XC92_9TELE</name>
<proteinExistence type="predicted"/>
<reference evidence="1" key="2">
    <citation type="submission" date="2016-06" db="EMBL/GenBank/DDBJ databases">
        <title>The genome of a short-lived fish provides insights into sex chromosome evolution and the genetic control of aging.</title>
        <authorList>
            <person name="Reichwald K."/>
            <person name="Felder M."/>
            <person name="Petzold A."/>
            <person name="Koch P."/>
            <person name="Groth M."/>
            <person name="Platzer M."/>
        </authorList>
    </citation>
    <scope>NUCLEOTIDE SEQUENCE</scope>
    <source>
        <tissue evidence="1">Brain</tissue>
    </source>
</reference>
<feature type="non-terminal residue" evidence="1">
    <location>
        <position position="1"/>
    </location>
</feature>